<dbReference type="GO" id="GO:0016747">
    <property type="term" value="F:acyltransferase activity, transferring groups other than amino-acyl groups"/>
    <property type="evidence" value="ECO:0007669"/>
    <property type="project" value="InterPro"/>
</dbReference>
<dbReference type="InterPro" id="IPR016181">
    <property type="entry name" value="Acyl_CoA_acyltransferase"/>
</dbReference>
<dbReference type="RefSeq" id="WP_009602057.1">
    <property type="nucleotide sequence ID" value="NZ_AEIU01000083.1"/>
</dbReference>
<protein>
    <submittedName>
        <fullName evidence="4">Histone acetyltransferase HPA2</fullName>
    </submittedName>
</protein>
<evidence type="ECO:0000256" key="1">
    <source>
        <dbReference type="ARBA" id="ARBA00022679"/>
    </source>
</evidence>
<organism evidence="4 5">
    <name type="scientific">Vibrio caribbeanicus ATCC BAA-2122</name>
    <dbReference type="NCBI Taxonomy" id="796620"/>
    <lineage>
        <taxon>Bacteria</taxon>
        <taxon>Pseudomonadati</taxon>
        <taxon>Pseudomonadota</taxon>
        <taxon>Gammaproteobacteria</taxon>
        <taxon>Vibrionales</taxon>
        <taxon>Vibrionaceae</taxon>
        <taxon>Vibrio</taxon>
    </lineage>
</organism>
<gene>
    <name evidence="4" type="ORF">VIBC2010_01473</name>
</gene>
<dbReference type="PROSITE" id="PS51186">
    <property type="entry name" value="GNAT"/>
    <property type="match status" value="1"/>
</dbReference>
<evidence type="ECO:0000259" key="3">
    <source>
        <dbReference type="PROSITE" id="PS51186"/>
    </source>
</evidence>
<evidence type="ECO:0000256" key="2">
    <source>
        <dbReference type="ARBA" id="ARBA00023315"/>
    </source>
</evidence>
<dbReference type="OrthoDB" id="336415at2"/>
<dbReference type="PANTHER" id="PTHR42919">
    <property type="entry name" value="N-ALPHA-ACETYLTRANSFERASE"/>
    <property type="match status" value="1"/>
</dbReference>
<feature type="domain" description="N-acetyltransferase" evidence="3">
    <location>
        <begin position="3"/>
        <end position="163"/>
    </location>
</feature>
<dbReference type="PANTHER" id="PTHR42919:SF8">
    <property type="entry name" value="N-ALPHA-ACETYLTRANSFERASE 50"/>
    <property type="match status" value="1"/>
</dbReference>
<dbReference type="CDD" id="cd04301">
    <property type="entry name" value="NAT_SF"/>
    <property type="match status" value="1"/>
</dbReference>
<accession>E3BLX6</accession>
<dbReference type="AlphaFoldDB" id="E3BLX6"/>
<sequence>MDINIRAAIVEDAKALTELYCETKVQRETLHLPNMQPSIWLERLSNVSAGTYHFVAEVESHVAGHLFFHHNQRPRVSHTATFGVGVSERFHGLGIGSQLLANAIDLSDNWLNVHRIYIGVHVDNQPAIGLYKKFGFHVEGESIDGSFRDGQYVNIYNMARIRPLET</sequence>
<evidence type="ECO:0000313" key="4">
    <source>
        <dbReference type="EMBL" id="EFP95904.1"/>
    </source>
</evidence>
<proteinExistence type="predicted"/>
<dbReference type="Pfam" id="PF00583">
    <property type="entry name" value="Acetyltransf_1"/>
    <property type="match status" value="1"/>
</dbReference>
<name>E3BLX6_9VIBR</name>
<dbReference type="SUPFAM" id="SSF55729">
    <property type="entry name" value="Acyl-CoA N-acyltransferases (Nat)"/>
    <property type="match status" value="1"/>
</dbReference>
<dbReference type="STRING" id="796620.VIBC2010_01473"/>
<dbReference type="Proteomes" id="UP000002943">
    <property type="component" value="Unassembled WGS sequence"/>
</dbReference>
<dbReference type="InterPro" id="IPR051556">
    <property type="entry name" value="N-term/lysine_N-AcTrnsfr"/>
</dbReference>
<dbReference type="InterPro" id="IPR000182">
    <property type="entry name" value="GNAT_dom"/>
</dbReference>
<keyword evidence="2" id="KW-0012">Acyltransferase</keyword>
<dbReference type="Gene3D" id="3.40.630.30">
    <property type="match status" value="1"/>
</dbReference>
<reference evidence="4 5" key="1">
    <citation type="journal article" date="2012" name="Int. J. Syst. Evol. Microbiol.">
        <title>Vibrio caribbeanicus sp. nov., isolated from the marine sponge Scleritoderma cyanea.</title>
        <authorList>
            <person name="Hoffmann M."/>
            <person name="Monday S.R."/>
            <person name="Allard M.W."/>
            <person name="Strain E.A."/>
            <person name="Whittaker P."/>
            <person name="Naum M."/>
            <person name="McCarthy P.J."/>
            <person name="Lopez J.V."/>
            <person name="Fischer M."/>
            <person name="Brown E.W."/>
        </authorList>
    </citation>
    <scope>NUCLEOTIDE SEQUENCE [LARGE SCALE GENOMIC DNA]</scope>
    <source>
        <strain evidence="4 5">ATCC BAA-2122</strain>
    </source>
</reference>
<keyword evidence="5" id="KW-1185">Reference proteome</keyword>
<keyword evidence="1 4" id="KW-0808">Transferase</keyword>
<comment type="caution">
    <text evidence="4">The sequence shown here is derived from an EMBL/GenBank/DDBJ whole genome shotgun (WGS) entry which is preliminary data.</text>
</comment>
<dbReference type="eggNOG" id="COG1247">
    <property type="taxonomic scope" value="Bacteria"/>
</dbReference>
<evidence type="ECO:0000313" key="5">
    <source>
        <dbReference type="Proteomes" id="UP000002943"/>
    </source>
</evidence>
<dbReference type="GO" id="GO:0007064">
    <property type="term" value="P:mitotic sister chromatid cohesion"/>
    <property type="evidence" value="ECO:0007669"/>
    <property type="project" value="TreeGrafter"/>
</dbReference>
<dbReference type="GO" id="GO:0031415">
    <property type="term" value="C:NatA complex"/>
    <property type="evidence" value="ECO:0007669"/>
    <property type="project" value="TreeGrafter"/>
</dbReference>
<dbReference type="EMBL" id="AEIU01000083">
    <property type="protein sequence ID" value="EFP95904.1"/>
    <property type="molecule type" value="Genomic_DNA"/>
</dbReference>